<dbReference type="Proteomes" id="UP000179807">
    <property type="component" value="Unassembled WGS sequence"/>
</dbReference>
<sequence length="359" mass="40325">MKLWRTFYISIIKFVEIIFVMINENKELFIEEEEEETDSIIGVLSVDKQDFPGRIFLTEDNQIIIRLDFPSTENTQRTVINPIGLLETNVVPHPSTLDFGPEVDIEDDGMPASLLITYLQNLFDNSSYKTLCFNAIRGQLVEFNKKIDAVSSNLKARLLFEGPNLTPNINGGTRRKTRRSDTSTVQFQLKNGPSGILNESQIDTIRLALPLRFKHLSWTKIYDMRKDGVSLSTLYSKAKNCMPLIIFVETSQSVKIGAFLSCGLKIVRGYSGSGETFVFRFNPDVEVFKWSKNNDLFVSASQTDIAIGGGGGNAIYLNSALEKGVSEYCETFASPPLANSPTFNVINVELWHIKSEFAK</sequence>
<dbReference type="GeneID" id="94843488"/>
<organism evidence="6 7">
    <name type="scientific">Tritrichomonas foetus</name>
    <dbReference type="NCBI Taxonomy" id="1144522"/>
    <lineage>
        <taxon>Eukaryota</taxon>
        <taxon>Metamonada</taxon>
        <taxon>Parabasalia</taxon>
        <taxon>Tritrichomonadida</taxon>
        <taxon>Tritrichomonadidae</taxon>
        <taxon>Tritrichomonas</taxon>
    </lineage>
</organism>
<dbReference type="PANTHER" id="PTHR23354">
    <property type="entry name" value="NUCLEOLAR PROTEIN 7/ESTROGEN RECEPTOR COACTIVATOR-RELATED"/>
    <property type="match status" value="1"/>
</dbReference>
<dbReference type="Pfam" id="PF07534">
    <property type="entry name" value="TLD"/>
    <property type="match status" value="1"/>
</dbReference>
<evidence type="ECO:0000259" key="5">
    <source>
        <dbReference type="PROSITE" id="PS51886"/>
    </source>
</evidence>
<comment type="similarity">
    <text evidence="2">Belongs to the OXR1 family.</text>
</comment>
<dbReference type="AlphaFoldDB" id="A0A1J4JNV0"/>
<evidence type="ECO:0000256" key="1">
    <source>
        <dbReference type="ARBA" id="ARBA00004173"/>
    </source>
</evidence>
<comment type="caution">
    <text evidence="6">The sequence shown here is derived from an EMBL/GenBank/DDBJ whole genome shotgun (WGS) entry which is preliminary data.</text>
</comment>
<name>A0A1J4JNV0_9EUKA</name>
<evidence type="ECO:0000313" key="7">
    <source>
        <dbReference type="Proteomes" id="UP000179807"/>
    </source>
</evidence>
<dbReference type="GO" id="GO:0005739">
    <property type="term" value="C:mitochondrion"/>
    <property type="evidence" value="ECO:0007669"/>
    <property type="project" value="UniProtKB-SubCell"/>
</dbReference>
<dbReference type="EMBL" id="MLAK01000957">
    <property type="protein sequence ID" value="OHT00402.1"/>
    <property type="molecule type" value="Genomic_DNA"/>
</dbReference>
<reference evidence="6" key="1">
    <citation type="submission" date="2016-10" db="EMBL/GenBank/DDBJ databases">
        <authorList>
            <person name="Benchimol M."/>
            <person name="Almeida L.G."/>
            <person name="Vasconcelos A.T."/>
            <person name="Perreira-Neves A."/>
            <person name="Rosa I.A."/>
            <person name="Tasca T."/>
            <person name="Bogo M.R."/>
            <person name="de Souza W."/>
        </authorList>
    </citation>
    <scope>NUCLEOTIDE SEQUENCE [LARGE SCALE GENOMIC DNA]</scope>
    <source>
        <strain evidence="6">K</strain>
    </source>
</reference>
<dbReference type="RefSeq" id="XP_068353538.1">
    <property type="nucleotide sequence ID" value="XM_068508784.1"/>
</dbReference>
<evidence type="ECO:0000313" key="6">
    <source>
        <dbReference type="EMBL" id="OHT00402.1"/>
    </source>
</evidence>
<gene>
    <name evidence="6" type="ORF">TRFO_32942</name>
</gene>
<dbReference type="SMART" id="SM00584">
    <property type="entry name" value="TLDc"/>
    <property type="match status" value="1"/>
</dbReference>
<dbReference type="PANTHER" id="PTHR23354:SF62">
    <property type="entry name" value="MUSTARD, ISOFORM V"/>
    <property type="match status" value="1"/>
</dbReference>
<comment type="subcellular location">
    <subcellularLocation>
        <location evidence="1">Mitochondrion</location>
    </subcellularLocation>
</comment>
<dbReference type="PROSITE" id="PS51886">
    <property type="entry name" value="TLDC"/>
    <property type="match status" value="1"/>
</dbReference>
<dbReference type="InterPro" id="IPR006571">
    <property type="entry name" value="TLDc_dom"/>
</dbReference>
<feature type="domain" description="TLDc" evidence="5">
    <location>
        <begin position="195"/>
        <end position="354"/>
    </location>
</feature>
<dbReference type="VEuPathDB" id="TrichDB:TRFO_32942"/>
<keyword evidence="3" id="KW-0496">Mitochondrion</keyword>
<evidence type="ECO:0000256" key="3">
    <source>
        <dbReference type="ARBA" id="ARBA00023128"/>
    </source>
</evidence>
<proteinExistence type="inferred from homology"/>
<accession>A0A1J4JNV0</accession>
<keyword evidence="7" id="KW-1185">Reference proteome</keyword>
<evidence type="ECO:0000256" key="2">
    <source>
        <dbReference type="ARBA" id="ARBA00009540"/>
    </source>
</evidence>
<dbReference type="OrthoDB" id="26679at2759"/>
<evidence type="ECO:0000256" key="4">
    <source>
        <dbReference type="ARBA" id="ARBA00040604"/>
    </source>
</evidence>
<protein>
    <recommendedName>
        <fullName evidence="4">Oxidation resistance protein 1</fullName>
    </recommendedName>
</protein>